<feature type="transmembrane region" description="Helical" evidence="5">
    <location>
        <begin position="145"/>
        <end position="166"/>
    </location>
</feature>
<evidence type="ECO:0000256" key="4">
    <source>
        <dbReference type="ARBA" id="ARBA00023136"/>
    </source>
</evidence>
<dbReference type="Gene3D" id="1.10.357.140">
    <property type="entry name" value="UbiA prenyltransferase"/>
    <property type="match status" value="1"/>
</dbReference>
<reference evidence="6" key="1">
    <citation type="submission" date="2019-08" db="EMBL/GenBank/DDBJ databases">
        <authorList>
            <person name="Kucharzyk K."/>
            <person name="Murdoch R.W."/>
            <person name="Higgins S."/>
            <person name="Loffler F."/>
        </authorList>
    </citation>
    <scope>NUCLEOTIDE SEQUENCE</scope>
</reference>
<dbReference type="CDD" id="cd13961">
    <property type="entry name" value="PT_UbiA_DGGGPS"/>
    <property type="match status" value="1"/>
</dbReference>
<name>A0A644URY6_9ZZZZ</name>
<evidence type="ECO:0000256" key="5">
    <source>
        <dbReference type="SAM" id="Phobius"/>
    </source>
</evidence>
<feature type="transmembrane region" description="Helical" evidence="5">
    <location>
        <begin position="260"/>
        <end position="280"/>
    </location>
</feature>
<evidence type="ECO:0000256" key="3">
    <source>
        <dbReference type="ARBA" id="ARBA00022989"/>
    </source>
</evidence>
<dbReference type="Gene3D" id="1.20.120.1780">
    <property type="entry name" value="UbiA prenyltransferase"/>
    <property type="match status" value="1"/>
</dbReference>
<evidence type="ECO:0000313" key="6">
    <source>
        <dbReference type="EMBL" id="MPL81830.1"/>
    </source>
</evidence>
<dbReference type="InterPro" id="IPR000537">
    <property type="entry name" value="UbiA_prenyltransferase"/>
</dbReference>
<keyword evidence="4 5" id="KW-0472">Membrane</keyword>
<proteinExistence type="predicted"/>
<dbReference type="GO" id="GO:0016020">
    <property type="term" value="C:membrane"/>
    <property type="evidence" value="ECO:0007669"/>
    <property type="project" value="UniProtKB-SubCell"/>
</dbReference>
<gene>
    <name evidence="6" type="ORF">SDC9_27761</name>
</gene>
<dbReference type="AlphaFoldDB" id="A0A644URY6"/>
<evidence type="ECO:0000256" key="2">
    <source>
        <dbReference type="ARBA" id="ARBA00022692"/>
    </source>
</evidence>
<evidence type="ECO:0000256" key="1">
    <source>
        <dbReference type="ARBA" id="ARBA00004141"/>
    </source>
</evidence>
<evidence type="ECO:0008006" key="7">
    <source>
        <dbReference type="Google" id="ProtNLM"/>
    </source>
</evidence>
<dbReference type="PANTHER" id="PTHR42723">
    <property type="entry name" value="CHLOROPHYLL SYNTHASE"/>
    <property type="match status" value="1"/>
</dbReference>
<comment type="subcellular location">
    <subcellularLocation>
        <location evidence="1">Membrane</location>
        <topology evidence="1">Multi-pass membrane protein</topology>
    </subcellularLocation>
</comment>
<feature type="transmembrane region" description="Helical" evidence="5">
    <location>
        <begin position="181"/>
        <end position="200"/>
    </location>
</feature>
<keyword evidence="3 5" id="KW-1133">Transmembrane helix</keyword>
<dbReference type="GO" id="GO:0016765">
    <property type="term" value="F:transferase activity, transferring alkyl or aryl (other than methyl) groups"/>
    <property type="evidence" value="ECO:0007669"/>
    <property type="project" value="InterPro"/>
</dbReference>
<keyword evidence="2 5" id="KW-0812">Transmembrane</keyword>
<protein>
    <recommendedName>
        <fullName evidence="7">Prenyltransferase</fullName>
    </recommendedName>
</protein>
<dbReference type="Pfam" id="PF01040">
    <property type="entry name" value="UbiA"/>
    <property type="match status" value="1"/>
</dbReference>
<comment type="caution">
    <text evidence="6">The sequence shown here is derived from an EMBL/GenBank/DDBJ whole genome shotgun (WGS) entry which is preliminary data.</text>
</comment>
<feature type="transmembrane region" description="Helical" evidence="5">
    <location>
        <begin position="229"/>
        <end position="248"/>
    </location>
</feature>
<dbReference type="InterPro" id="IPR044878">
    <property type="entry name" value="UbiA_sf"/>
</dbReference>
<feature type="transmembrane region" description="Helical" evidence="5">
    <location>
        <begin position="93"/>
        <end position="111"/>
    </location>
</feature>
<feature type="transmembrane region" description="Helical" evidence="5">
    <location>
        <begin position="44"/>
        <end position="63"/>
    </location>
</feature>
<sequence>MLKYLKLIRVQNLLFIILIQFMIRQFVLVPLLETYGFDLHNEQLHLYLLIAASVLIAAGGYVLNDYFDVKIDTINKPGSVLVGKSISKRAAMLMHQLFTLCGVVIGLLLAWKLKSASLAFIFVVIPGLLWFYSASYKRQLIIGNLVIAFIAALSVIIVAVCEVALLEIRYSDLIYNTPIPAQLYAWTGGFAGFSLLLTWIREIIKDMEDEYGDRELECRTMPIVWGKTATKFIVTLMILTTLFLLFFVNESYIGFEGNLTLKYIIFGLALPLCFLTYLTIRAKKPADYHQASVLTKFIMFIGLLYSPVFYFLLAKETGIRLFNLFSIQ</sequence>
<feature type="transmembrane region" description="Helical" evidence="5">
    <location>
        <begin position="117"/>
        <end position="133"/>
    </location>
</feature>
<dbReference type="PANTHER" id="PTHR42723:SF1">
    <property type="entry name" value="CHLOROPHYLL SYNTHASE, CHLOROPLASTIC"/>
    <property type="match status" value="1"/>
</dbReference>
<dbReference type="InterPro" id="IPR050475">
    <property type="entry name" value="Prenyltransferase_related"/>
</dbReference>
<accession>A0A644URY6</accession>
<feature type="transmembrane region" description="Helical" evidence="5">
    <location>
        <begin position="292"/>
        <end position="313"/>
    </location>
</feature>
<feature type="transmembrane region" description="Helical" evidence="5">
    <location>
        <begin position="12"/>
        <end position="32"/>
    </location>
</feature>
<dbReference type="EMBL" id="VSSQ01000155">
    <property type="protein sequence ID" value="MPL81830.1"/>
    <property type="molecule type" value="Genomic_DNA"/>
</dbReference>
<organism evidence="6">
    <name type="scientific">bioreactor metagenome</name>
    <dbReference type="NCBI Taxonomy" id="1076179"/>
    <lineage>
        <taxon>unclassified sequences</taxon>
        <taxon>metagenomes</taxon>
        <taxon>ecological metagenomes</taxon>
    </lineage>
</organism>